<organism evidence="2 3">
    <name type="scientific">Comamonas testosteroni (strain DSM 14576 / KF-1)</name>
    <name type="common">Pseudomonas testosteroni</name>
    <dbReference type="NCBI Taxonomy" id="399795"/>
    <lineage>
        <taxon>Bacteria</taxon>
        <taxon>Pseudomonadati</taxon>
        <taxon>Pseudomonadota</taxon>
        <taxon>Betaproteobacteria</taxon>
        <taxon>Burkholderiales</taxon>
        <taxon>Comamonadaceae</taxon>
        <taxon>Comamonas</taxon>
    </lineage>
</organism>
<dbReference type="InterPro" id="IPR029058">
    <property type="entry name" value="AB_hydrolase_fold"/>
</dbReference>
<feature type="domain" description="AB hydrolase-1" evidence="1">
    <location>
        <begin position="101"/>
        <end position="263"/>
    </location>
</feature>
<dbReference type="Gene3D" id="3.40.50.1820">
    <property type="entry name" value="alpha/beta hydrolase"/>
    <property type="match status" value="1"/>
</dbReference>
<dbReference type="eggNOG" id="COG2267">
    <property type="taxonomic scope" value="Bacteria"/>
</dbReference>
<dbReference type="InterPro" id="IPR000073">
    <property type="entry name" value="AB_hydrolase_1"/>
</dbReference>
<accession>B7WRP9</accession>
<comment type="caution">
    <text evidence="2">The sequence shown here is derived from an EMBL/GenBank/DDBJ whole genome shotgun (WGS) entry which is preliminary data.</text>
</comment>
<dbReference type="Proteomes" id="UP000003039">
    <property type="component" value="Unassembled WGS sequence"/>
</dbReference>
<name>B7WRP9_COMTK</name>
<evidence type="ECO:0000259" key="1">
    <source>
        <dbReference type="Pfam" id="PF00561"/>
    </source>
</evidence>
<gene>
    <name evidence="2" type="ORF">CtesDRAFT_PD2180</name>
</gene>
<proteinExistence type="predicted"/>
<evidence type="ECO:0000313" key="2">
    <source>
        <dbReference type="EMBL" id="EED67234.1"/>
    </source>
</evidence>
<sequence>MGIEPIKPGFKGVQCSYLTLSAIISIPVAPPNPPRKLPTLQCPRAPYSVRSAKMHVTLVLLSGMDGTSILFEPFIAALKDKYPVSVVRYPTTRHSQTYAALSDFATAHLPPDGPIVLLGESFSGPIAISIAAANPARVLGVILCCTFVRNPRPNLRWLKGMTYLPTPRPPLTIATKLLFGRFATSKLSALLRKALHEVQPAILRARLREVASVDVRAQAARLAMPVLYLRALNDQVVPPSAASEAQQLCRDMKVETFDAPHCLLQVVPAESSEAVMHFMDRLVAA</sequence>
<dbReference type="SUPFAM" id="SSF53474">
    <property type="entry name" value="alpha/beta-Hydrolases"/>
    <property type="match status" value="1"/>
</dbReference>
<protein>
    <submittedName>
        <fullName evidence="2">BioH protein, putative</fullName>
    </submittedName>
</protein>
<dbReference type="EMBL" id="AAUJ02000001">
    <property type="protein sequence ID" value="EED67234.1"/>
    <property type="molecule type" value="Genomic_DNA"/>
</dbReference>
<dbReference type="AlphaFoldDB" id="B7WRP9"/>
<dbReference type="Pfam" id="PF00561">
    <property type="entry name" value="Abhydrolase_1"/>
    <property type="match status" value="1"/>
</dbReference>
<reference evidence="2 3" key="1">
    <citation type="journal article" date="2004" name="Appl. Environ. Microbiol.">
        <title>Mineralization of individual congeners of linear alkylbenzenesulfonate by defined pairs of heterotrophic bacteria.</title>
        <authorList>
            <person name="Schleheck D."/>
            <person name="Knepper T.P."/>
            <person name="Fischer K."/>
            <person name="Cook A.M."/>
        </authorList>
    </citation>
    <scope>NUCLEOTIDE SEQUENCE [LARGE SCALE GENOMIC DNA]</scope>
    <source>
        <strain evidence="3">DSM 14576 / KF-1</strain>
    </source>
</reference>
<evidence type="ECO:0000313" key="3">
    <source>
        <dbReference type="Proteomes" id="UP000003039"/>
    </source>
</evidence>